<dbReference type="Gene3D" id="2.160.20.160">
    <property type="match status" value="1"/>
</dbReference>
<dbReference type="InterPro" id="IPR018511">
    <property type="entry name" value="Hemolysin-typ_Ca-bd_CS"/>
</dbReference>
<dbReference type="Pfam" id="PF06594">
    <property type="entry name" value="HCBP_related"/>
    <property type="match status" value="2"/>
</dbReference>
<keyword evidence="4" id="KW-0800">Toxin</keyword>
<feature type="region of interest" description="Disordered" evidence="9">
    <location>
        <begin position="1149"/>
        <end position="1169"/>
    </location>
</feature>
<accession>A0A2T5P5I3</accession>
<feature type="domain" description="Haemolysin-type calcium binding-related" evidence="10">
    <location>
        <begin position="1411"/>
        <end position="1450"/>
    </location>
</feature>
<keyword evidence="5" id="KW-0677">Repeat</keyword>
<dbReference type="GO" id="GO:0005576">
    <property type="term" value="C:extracellular region"/>
    <property type="evidence" value="ECO:0007669"/>
    <property type="project" value="UniProtKB-SubCell"/>
</dbReference>
<evidence type="ECO:0000313" key="12">
    <source>
        <dbReference type="Proteomes" id="UP000244064"/>
    </source>
</evidence>
<keyword evidence="8" id="KW-0472">Membrane</keyword>
<dbReference type="GO" id="GO:0005509">
    <property type="term" value="F:calcium ion binding"/>
    <property type="evidence" value="ECO:0007669"/>
    <property type="project" value="InterPro"/>
</dbReference>
<dbReference type="Proteomes" id="UP000244064">
    <property type="component" value="Unassembled WGS sequence"/>
</dbReference>
<keyword evidence="7" id="KW-0843">Virulence</keyword>
<evidence type="ECO:0000256" key="5">
    <source>
        <dbReference type="ARBA" id="ARBA00022737"/>
    </source>
</evidence>
<dbReference type="GO" id="GO:0016020">
    <property type="term" value="C:membrane"/>
    <property type="evidence" value="ECO:0007669"/>
    <property type="project" value="UniProtKB-SubCell"/>
</dbReference>
<comment type="subcellular location">
    <subcellularLocation>
        <location evidence="1">Membrane</location>
    </subcellularLocation>
    <subcellularLocation>
        <location evidence="2">Secreted</location>
    </subcellularLocation>
</comment>
<feature type="region of interest" description="Disordered" evidence="9">
    <location>
        <begin position="1817"/>
        <end position="1844"/>
    </location>
</feature>
<dbReference type="PANTHER" id="PTHR38340:SF1">
    <property type="entry name" value="S-LAYER PROTEIN"/>
    <property type="match status" value="1"/>
</dbReference>
<dbReference type="InterPro" id="IPR001343">
    <property type="entry name" value="Hemolysn_Ca-bd"/>
</dbReference>
<dbReference type="RefSeq" id="WP_108108623.1">
    <property type="nucleotide sequence ID" value="NZ_QASN01000021.1"/>
</dbReference>
<dbReference type="PRINTS" id="PR01488">
    <property type="entry name" value="RTXTOXINA"/>
</dbReference>
<keyword evidence="12" id="KW-1185">Reference proteome</keyword>
<feature type="compositionally biased region" description="Gly residues" evidence="9">
    <location>
        <begin position="1820"/>
        <end position="1833"/>
    </location>
</feature>
<dbReference type="GO" id="GO:0090729">
    <property type="term" value="F:toxin activity"/>
    <property type="evidence" value="ECO:0007669"/>
    <property type="project" value="UniProtKB-KW"/>
</dbReference>
<evidence type="ECO:0000256" key="9">
    <source>
        <dbReference type="SAM" id="MobiDB-lite"/>
    </source>
</evidence>
<feature type="domain" description="Haemolysin-type calcium binding-related" evidence="10">
    <location>
        <begin position="2090"/>
        <end position="2130"/>
    </location>
</feature>
<feature type="region of interest" description="Disordered" evidence="9">
    <location>
        <begin position="1683"/>
        <end position="1721"/>
    </location>
</feature>
<dbReference type="InterPro" id="IPR010566">
    <property type="entry name" value="Haemolys_ca-bd"/>
</dbReference>
<keyword evidence="3" id="KW-0964">Secreted</keyword>
<dbReference type="PANTHER" id="PTHR38340">
    <property type="entry name" value="S-LAYER PROTEIN"/>
    <property type="match status" value="1"/>
</dbReference>
<evidence type="ECO:0000256" key="7">
    <source>
        <dbReference type="ARBA" id="ARBA00023026"/>
    </source>
</evidence>
<dbReference type="PROSITE" id="PS00330">
    <property type="entry name" value="HEMOLYSIN_CALCIUM"/>
    <property type="match status" value="29"/>
</dbReference>
<dbReference type="PRINTS" id="PR00313">
    <property type="entry name" value="CABNDNGRPT"/>
</dbReference>
<dbReference type="EMBL" id="QASN01000021">
    <property type="protein sequence ID" value="PTU72937.1"/>
    <property type="molecule type" value="Genomic_DNA"/>
</dbReference>
<evidence type="ECO:0000313" key="11">
    <source>
        <dbReference type="EMBL" id="PTU72937.1"/>
    </source>
</evidence>
<feature type="compositionally biased region" description="Acidic residues" evidence="9">
    <location>
        <begin position="1710"/>
        <end position="1719"/>
    </location>
</feature>
<gene>
    <name evidence="11" type="ORF">DBO85_16930</name>
</gene>
<evidence type="ECO:0000256" key="6">
    <source>
        <dbReference type="ARBA" id="ARBA00022837"/>
    </source>
</evidence>
<evidence type="ECO:0000256" key="3">
    <source>
        <dbReference type="ARBA" id="ARBA00022525"/>
    </source>
</evidence>
<dbReference type="InterPro" id="IPR011049">
    <property type="entry name" value="Serralysin-like_metalloprot_C"/>
</dbReference>
<dbReference type="SUPFAM" id="SSF51120">
    <property type="entry name" value="beta-Roll"/>
    <property type="match status" value="14"/>
</dbReference>
<dbReference type="Pfam" id="PF00353">
    <property type="entry name" value="HemolysinCabind"/>
    <property type="match status" value="23"/>
</dbReference>
<evidence type="ECO:0000256" key="2">
    <source>
        <dbReference type="ARBA" id="ARBA00004613"/>
    </source>
</evidence>
<evidence type="ECO:0000256" key="4">
    <source>
        <dbReference type="ARBA" id="ARBA00022656"/>
    </source>
</evidence>
<dbReference type="Gene3D" id="2.150.10.10">
    <property type="entry name" value="Serralysin-like metalloprotease, C-terminal"/>
    <property type="match status" value="16"/>
</dbReference>
<organism evidence="11 12">
    <name type="scientific">Pseudomonas mangrovi</name>
    <dbReference type="NCBI Taxonomy" id="2161748"/>
    <lineage>
        <taxon>Bacteria</taxon>
        <taxon>Pseudomonadati</taxon>
        <taxon>Pseudomonadota</taxon>
        <taxon>Gammaproteobacteria</taxon>
        <taxon>Pseudomonadales</taxon>
        <taxon>Pseudomonadaceae</taxon>
        <taxon>Pseudomonas</taxon>
    </lineage>
</organism>
<evidence type="ECO:0000256" key="1">
    <source>
        <dbReference type="ARBA" id="ARBA00004370"/>
    </source>
</evidence>
<dbReference type="InterPro" id="IPR003995">
    <property type="entry name" value="RTX_toxin_determinant-A"/>
</dbReference>
<comment type="caution">
    <text evidence="11">The sequence shown here is derived from an EMBL/GenBank/DDBJ whole genome shotgun (WGS) entry which is preliminary data.</text>
</comment>
<reference evidence="11 12" key="1">
    <citation type="submission" date="2018-04" db="EMBL/GenBank/DDBJ databases">
        <title>Pseudomonas sp. nov., isolated from mangrove soil.</title>
        <authorList>
            <person name="Chen C."/>
        </authorList>
    </citation>
    <scope>NUCLEOTIDE SEQUENCE [LARGE SCALE GENOMIC DNA]</scope>
    <source>
        <strain evidence="11 12">TC-11</strain>
    </source>
</reference>
<evidence type="ECO:0000256" key="8">
    <source>
        <dbReference type="ARBA" id="ARBA00023136"/>
    </source>
</evidence>
<name>A0A2T5P5I3_9PSED</name>
<proteinExistence type="predicted"/>
<dbReference type="InterPro" id="IPR050557">
    <property type="entry name" value="RTX_toxin/Mannuronan_C5-epim"/>
</dbReference>
<keyword evidence="6" id="KW-0106">Calcium</keyword>
<sequence length="2325" mass="236992">MFDNTLLPTNSVEVLNELSLAVSNSALFAIGGLQGSLLRLALDSFFAEMRRGFTESNPGWWNGDVNPLMTNAHDQTPHPYPLSLVGGAGNETLWGEGGWLGFLYRDQIAGGEGDDRIFGGDGGDDLRGDDGDDIIYGQAGNDFIFGGDGQDVLRGGDGDDYIHGGDGDDYIDGDDVIPESSGNDELYGGAGNDTIAGGKGNDTLYGGVGNDLLSGGLGDDILEGDDDADTLRGGQGNDWLSGGNGADLLIGGAGDDALFGGEGDDRYEFSGDFGNDVISDVDGSVWIGETQLTELYAAEEGGSIYRTADGTVSVTRLGGVLGTTELLVSAVGANQGSISIKAWQQGQLGIFLLDQPPPAPGATITGDIKKRVNEGGGYVFSETGYAADGVEADAADILLGTAGADVILGLGGNDGIEGGAGDDWIDGGAGDDLLFGGAGRDTLIGGAGNDHIFAGRDAGLARPGSTSYVWQAPAGDEVKMTGFSWGISRRPGSLTWVVQPLNAPYWRESPGSLVYGGEGDDYVVGSKGQDTLYGGADDDYVYGMHGDDFISGGEGADHLIGDGAEDASSSSFVYVPGDQGGNDTLLGGAGNDTLQGNGGDDWLYGGADDDILVGGDGNDWLAGGSGNDQLNGGEGSDTLVGGAGVDMMDGGAGDDTYVFEAGDATHQANIDPNGPVYWDEIRDTDGHNTLVLNGVTSLDSLRSNMVGGSVVALHLNESEQIYIHGGLAEAISSVRLGNGQVFSFDELLLKTMQTPLVRAASEAGQTLVGGQGADQLWAHEGGSTLIGGAGNDSLRGGAGDDLYVVGEGNNSLIDLGLDSSDVYRLARNSGFNTLADSGGEDFIDLADDVVPADVRVRSNGRDLIVAVAGGGSVRVLDMVQAGTGALNAQCAIEGVRFADGQHWDLQRLLQEAGRGGDGNDQLYGFDGADSLDGGVGDDWIEGLGGDDSILGGEGQDTLIGGLGDDSLWGGDGNDSLVGVEGNDWLDGGAGDDTLFGGEGADTYVFSRSGGSDLIRDDFAEQTSIVLADGALSELQMRRRGDDLVLVYPGAEGELLLQAFFLGDLPKSGLSFIEPSGATTALSAEQLNALTLQTSDLDDLVTANGLANLIHGLDGNDTLHGLAGDDSLFGDGGDDQLHGGAGDDLLDGGAGNDSLYGGEGDDTLRGGAGNDLLDAGEGANLLEGGEGDDTLLGSGVLDGGAGHDLIEGSGMLLGGAGDDTLVGEGELHGGDGNDSIRGGGVLYGGAGSDVLVSMDGMSTLFGGIGEDTLSGVGQFFGEDGNDHLLGAGELDGGAGDDLIEGSGLLMGGAGNDTLIGEAYDTLQGGAGDDLIIANNDPWEWRESTLQGGQGNDTLHGSFAENTYLFDLGDGHDLIIERRADQAWSNVEPGFDRLIFGAGVQADELSYHRRGLDLVVEHTNGTDSIRVQNWFREPTEHFKIDLFVFADGSELAASEIESRVLYHGSSGADTLLGYRDSDETMRLGDGNDQAWGRGGSDVLHGENGDDYLSGDAGNDSLFGGAGNDQLIGGAGDDFLAGGAGNDRYVYRPGDGKDVIDNRGGGNDGLFFSGGIGEDRLGFTRDGDDLLILVDGDAEQAVRVLGHFLGGDRAIAYVQPDGGYMLSAERIAQIIAAGSVPGGFDALMEGTAAGEQLLGSQGRDLMRGLAGNDTLFGMAGNDLLEGGDGNDYLSGGNGSQQGSGADTLLGGAGNDTLDGEDGDDELAGGAGDDRYYYRAGGGRDVIDNAGGGFDGAFFIGIDRSRLSFHQDGDDLLILVDGDSAQQVRVLRHFLGSEHALDYVQPDGGNYLTAAQIAGLLTALPGAGQPGGGEPGGGTPGDGNEPPVAGLGGDDLLTGSTGSDILVGGAGNDTLVGGSGNDLLLGGVGDDVYRYSAGQDVIQEQGGNDVLHFTNGITFNQVASGLMKSGNDLILPVNGSTANQVTLRDYFLGGDALVESITFETGGQLTAAQIFGAFGLAIPAPAAAFDAQVQGSSGDDAALVGTNGRDLLQGFNGNDVLSGGAGNDRLEGGNGNDTLMGGQGNDALLGGRGDDVYVFAAGGGQDVIDNAGGGFDTLRFEGIAFNQVSSGLMRSGNDLVLRVSGGTDQVTIRNWFLGGDNVVDVITFASGGQLTAAQLFGAFGVANPDPLGSPAYANLPDERSFGNLVAGQAAGHTILGSSDADLIDGGAGNDTLVGGRGNDYLMGGDGSDTYRFALGDGQDVINNLSNSPDDNDVLAFDGIGRDSLWLSREGDSLVIDVTGSEDRVTVQDWYVAPAQRLDSIQAGGSVLYASQVDSLVEAMAAFGAPSGGELALSQSQREQLELVVAANWQ</sequence>
<evidence type="ECO:0000259" key="10">
    <source>
        <dbReference type="Pfam" id="PF06594"/>
    </source>
</evidence>
<protein>
    <recommendedName>
        <fullName evidence="10">Haemolysin-type calcium binding-related domain-containing protein</fullName>
    </recommendedName>
</protein>